<dbReference type="InterPro" id="IPR023614">
    <property type="entry name" value="Porin_dom_sf"/>
</dbReference>
<comment type="similarity">
    <text evidence="2">Belongs to the eukaryotic mitochondrial porin family.</text>
</comment>
<dbReference type="CDD" id="cd07306">
    <property type="entry name" value="Porin3_VDAC"/>
    <property type="match status" value="1"/>
</dbReference>
<accession>A0A1W7RAX4</accession>
<dbReference type="PRINTS" id="PR00185">
    <property type="entry name" value="EUKARYTPORIN"/>
</dbReference>
<dbReference type="GO" id="GO:0008308">
    <property type="term" value="F:voltage-gated monoatomic anion channel activity"/>
    <property type="evidence" value="ECO:0007669"/>
    <property type="project" value="InterPro"/>
</dbReference>
<dbReference type="GO" id="GO:0015288">
    <property type="term" value="F:porin activity"/>
    <property type="evidence" value="ECO:0007669"/>
    <property type="project" value="UniProtKB-KW"/>
</dbReference>
<dbReference type="GO" id="GO:0046930">
    <property type="term" value="C:pore complex"/>
    <property type="evidence" value="ECO:0007669"/>
    <property type="project" value="UniProtKB-KW"/>
</dbReference>
<keyword evidence="10" id="KW-0472">Membrane</keyword>
<dbReference type="PANTHER" id="PTHR11743">
    <property type="entry name" value="VOLTAGE-DEPENDENT ANION-SELECTIVE CHANNEL"/>
    <property type="match status" value="1"/>
</dbReference>
<evidence type="ECO:0000256" key="5">
    <source>
        <dbReference type="ARBA" id="ARBA00022692"/>
    </source>
</evidence>
<evidence type="ECO:0000256" key="2">
    <source>
        <dbReference type="ARBA" id="ARBA00007780"/>
    </source>
</evidence>
<keyword evidence="4" id="KW-1134">Transmembrane beta strand</keyword>
<evidence type="ECO:0000256" key="6">
    <source>
        <dbReference type="ARBA" id="ARBA00022787"/>
    </source>
</evidence>
<keyword evidence="6" id="KW-1000">Mitochondrion outer membrane</keyword>
<name>A0A1W7RAX4_9SCOR</name>
<organism evidence="11">
    <name type="scientific">Hadrurus spadix</name>
    <dbReference type="NCBI Taxonomy" id="141984"/>
    <lineage>
        <taxon>Eukaryota</taxon>
        <taxon>Metazoa</taxon>
        <taxon>Ecdysozoa</taxon>
        <taxon>Arthropoda</taxon>
        <taxon>Chelicerata</taxon>
        <taxon>Arachnida</taxon>
        <taxon>Scorpiones</taxon>
        <taxon>Iurida</taxon>
        <taxon>Iuroidea</taxon>
        <taxon>Hadrurus</taxon>
    </lineage>
</organism>
<reference evidence="11" key="1">
    <citation type="submission" date="2016-11" db="EMBL/GenBank/DDBJ databases">
        <title>Venom-gland transcriptomics and venom proteomics of the black-back scorpion (Hadrurus spadix) reveal detectability challenges and an unexplored realm of animal toxin diversity.</title>
        <authorList>
            <person name="Rokyta D.R."/>
            <person name="Ward M.J."/>
        </authorList>
    </citation>
    <scope>NUCLEOTIDE SEQUENCE</scope>
    <source>
        <tissue evidence="11">Venom gland</tissue>
    </source>
</reference>
<dbReference type="GO" id="GO:0005741">
    <property type="term" value="C:mitochondrial outer membrane"/>
    <property type="evidence" value="ECO:0007669"/>
    <property type="project" value="UniProtKB-SubCell"/>
</dbReference>
<keyword evidence="7" id="KW-0406">Ion transport</keyword>
<evidence type="ECO:0000256" key="3">
    <source>
        <dbReference type="ARBA" id="ARBA00022448"/>
    </source>
</evidence>
<proteinExistence type="inferred from homology"/>
<dbReference type="PANTHER" id="PTHR11743:SF70">
    <property type="entry name" value="GH26960P-RELATED"/>
    <property type="match status" value="1"/>
</dbReference>
<evidence type="ECO:0000256" key="4">
    <source>
        <dbReference type="ARBA" id="ARBA00022452"/>
    </source>
</evidence>
<keyword evidence="5" id="KW-0812">Transmembrane</keyword>
<evidence type="ECO:0000256" key="1">
    <source>
        <dbReference type="ARBA" id="ARBA00004294"/>
    </source>
</evidence>
<comment type="subcellular location">
    <subcellularLocation>
        <location evidence="1">Mitochondrion outer membrane</location>
    </subcellularLocation>
</comment>
<evidence type="ECO:0000256" key="7">
    <source>
        <dbReference type="ARBA" id="ARBA00023065"/>
    </source>
</evidence>
<dbReference type="FunFam" id="2.40.160.10:FF:000001">
    <property type="entry name" value="Voltage-dependent anion-selective channel protein 2"/>
    <property type="match status" value="1"/>
</dbReference>
<dbReference type="EMBL" id="GFAH01000084">
    <property type="protein sequence ID" value="JAV48305.1"/>
    <property type="molecule type" value="Transcribed_RNA"/>
</dbReference>
<dbReference type="InterPro" id="IPR001925">
    <property type="entry name" value="Porin_Euk"/>
</dbReference>
<keyword evidence="9" id="KW-0496">Mitochondrion</keyword>
<dbReference type="InterPro" id="IPR027246">
    <property type="entry name" value="Porin_Euk/Tom40"/>
</dbReference>
<dbReference type="Gene3D" id="2.40.160.10">
    <property type="entry name" value="Porin"/>
    <property type="match status" value="1"/>
</dbReference>
<evidence type="ECO:0000256" key="8">
    <source>
        <dbReference type="ARBA" id="ARBA00023114"/>
    </source>
</evidence>
<keyword evidence="3" id="KW-0813">Transport</keyword>
<keyword evidence="8" id="KW-0626">Porin</keyword>
<evidence type="ECO:0000313" key="11">
    <source>
        <dbReference type="EMBL" id="JAV48305.1"/>
    </source>
</evidence>
<evidence type="ECO:0000256" key="10">
    <source>
        <dbReference type="ARBA" id="ARBA00023136"/>
    </source>
</evidence>
<protein>
    <submittedName>
        <fullName evidence="11">Voltage-dependent anion-selective channel</fullName>
    </submittedName>
</protein>
<dbReference type="Pfam" id="PF01459">
    <property type="entry name" value="Porin_3"/>
    <property type="match status" value="1"/>
</dbReference>
<dbReference type="AlphaFoldDB" id="A0A1W7RAX4"/>
<sequence>MAPPCFSDLGKQARDIFNKNYHFGLVKLECKTKTKSGVEFTVSGNSNNDTGRVSASLETKYKLTEHGIIMKEKWNTDNTLATEVSVEDLGLKGLKLAFDTTFAPLSGKKTGTLKTAFKNDCMHLNTDVDFDFAGPIVQSAAVVCYQGWHAGTQLGFDTGKNKLTRTSFALGYTAGDFMLNTHVNDGQEFGGTLSQIISGKLETAVQLSCTAGSNSTQFGLGCVYKLDCDTLLRAKVNKSGQIGLGFTHRLRDGIQLHLSTMIDGKNFNQGGHKLGLGLDLSA</sequence>
<evidence type="ECO:0000256" key="9">
    <source>
        <dbReference type="ARBA" id="ARBA00023128"/>
    </source>
</evidence>